<dbReference type="RefSeq" id="WP_309770085.1">
    <property type="nucleotide sequence ID" value="NZ_JAVIZC010000001.1"/>
</dbReference>
<dbReference type="EMBL" id="JAVIZC010000001">
    <property type="protein sequence ID" value="MDR6101175.1"/>
    <property type="molecule type" value="Genomic_DNA"/>
</dbReference>
<dbReference type="SUPFAM" id="SSF53187">
    <property type="entry name" value="Zn-dependent exopeptidases"/>
    <property type="match status" value="1"/>
</dbReference>
<evidence type="ECO:0000313" key="2">
    <source>
        <dbReference type="Proteomes" id="UP001255601"/>
    </source>
</evidence>
<dbReference type="InterPro" id="IPR007709">
    <property type="entry name" value="N-FG_amidohydro"/>
</dbReference>
<protein>
    <recommendedName>
        <fullName evidence="3">N-formylglutamate amidohydrolase</fullName>
    </recommendedName>
</protein>
<evidence type="ECO:0000313" key="1">
    <source>
        <dbReference type="EMBL" id="MDR6101175.1"/>
    </source>
</evidence>
<dbReference type="Gene3D" id="3.40.630.40">
    <property type="entry name" value="Zn-dependent exopeptidases"/>
    <property type="match status" value="1"/>
</dbReference>
<dbReference type="Proteomes" id="UP001255601">
    <property type="component" value="Unassembled WGS sequence"/>
</dbReference>
<dbReference type="Pfam" id="PF05013">
    <property type="entry name" value="FGase"/>
    <property type="match status" value="1"/>
</dbReference>
<proteinExistence type="predicted"/>
<gene>
    <name evidence="1" type="ORF">QE369_001353</name>
</gene>
<evidence type="ECO:0008006" key="3">
    <source>
        <dbReference type="Google" id="ProtNLM"/>
    </source>
</evidence>
<reference evidence="1" key="1">
    <citation type="submission" date="2023-08" db="EMBL/GenBank/DDBJ databases">
        <title>Functional and genomic diversity of the sorghum phyllosphere microbiome.</title>
        <authorList>
            <person name="Shade A."/>
        </authorList>
    </citation>
    <scope>NUCLEOTIDE SEQUENCE</scope>
    <source>
        <strain evidence="1">SORGH_AS_0974</strain>
    </source>
</reference>
<accession>A0AAJ2B858</accession>
<comment type="caution">
    <text evidence="1">The sequence shown here is derived from an EMBL/GenBank/DDBJ whole genome shotgun (WGS) entry which is preliminary data.</text>
</comment>
<organism evidence="1 2">
    <name type="scientific">Agrobacterium larrymoorei</name>
    <dbReference type="NCBI Taxonomy" id="160699"/>
    <lineage>
        <taxon>Bacteria</taxon>
        <taxon>Pseudomonadati</taxon>
        <taxon>Pseudomonadota</taxon>
        <taxon>Alphaproteobacteria</taxon>
        <taxon>Hyphomicrobiales</taxon>
        <taxon>Rhizobiaceae</taxon>
        <taxon>Rhizobium/Agrobacterium group</taxon>
        <taxon>Agrobacterium</taxon>
    </lineage>
</organism>
<name>A0AAJ2B858_9HYPH</name>
<dbReference type="AlphaFoldDB" id="A0AAJ2B858"/>
<sequence length="277" mass="31470">MTENGTRSSALKRQIWSASFGSASFGESPIIGTAIHDGHILRDDLVTNIALSEEERLYEEDPFTGEMVGGLTNRIVGHRSRFEIDLNRAKEAAIYLTPEQSWGLKVWHERPADAAISTSLSLHDDYYAMLAAFLDRIEHRYGRFILLDVHSYNHRREGADGPATPQEKAPDINIGTISMDRDGWAFVVDAVMEHFASANIGGRKLDVRENIAFQGRGEQTRFVHERYPETGCAVAIEFKKIFMDEWTGEPDRRVIADIRRTMIDLEALLERLLREHQ</sequence>